<evidence type="ECO:0000313" key="2">
    <source>
        <dbReference type="Proteomes" id="UP001156666"/>
    </source>
</evidence>
<proteinExistence type="predicted"/>
<dbReference type="EMBL" id="BSOH01000005">
    <property type="protein sequence ID" value="GLR16485.1"/>
    <property type="molecule type" value="Genomic_DNA"/>
</dbReference>
<name>A0AA37WF08_9BACT</name>
<protein>
    <submittedName>
        <fullName evidence="1">Uncharacterized protein</fullName>
    </submittedName>
</protein>
<sequence>MALMQCLIKFKDEVKDSLKITEYVEDTNVPSLIHWNQYGNQFDFRNVLVIGNFYFKYKLEYKRDGVWNTILDSVYIAKGETFRDTIYY</sequence>
<dbReference type="Proteomes" id="UP001156666">
    <property type="component" value="Unassembled WGS sequence"/>
</dbReference>
<reference evidence="1" key="2">
    <citation type="submission" date="2023-01" db="EMBL/GenBank/DDBJ databases">
        <title>Draft genome sequence of Portibacter lacus strain NBRC 108769.</title>
        <authorList>
            <person name="Sun Q."/>
            <person name="Mori K."/>
        </authorList>
    </citation>
    <scope>NUCLEOTIDE SEQUENCE</scope>
    <source>
        <strain evidence="1">NBRC 108769</strain>
    </source>
</reference>
<organism evidence="1 2">
    <name type="scientific">Portibacter lacus</name>
    <dbReference type="NCBI Taxonomy" id="1099794"/>
    <lineage>
        <taxon>Bacteria</taxon>
        <taxon>Pseudomonadati</taxon>
        <taxon>Bacteroidota</taxon>
        <taxon>Saprospiria</taxon>
        <taxon>Saprospirales</taxon>
        <taxon>Haliscomenobacteraceae</taxon>
        <taxon>Portibacter</taxon>
    </lineage>
</organism>
<dbReference type="AlphaFoldDB" id="A0AA37WF08"/>
<accession>A0AA37WF08</accession>
<comment type="caution">
    <text evidence="1">The sequence shown here is derived from an EMBL/GenBank/DDBJ whole genome shotgun (WGS) entry which is preliminary data.</text>
</comment>
<evidence type="ECO:0000313" key="1">
    <source>
        <dbReference type="EMBL" id="GLR16485.1"/>
    </source>
</evidence>
<gene>
    <name evidence="1" type="ORF">GCM10007940_11000</name>
</gene>
<keyword evidence="2" id="KW-1185">Reference proteome</keyword>
<reference evidence="1" key="1">
    <citation type="journal article" date="2014" name="Int. J. Syst. Evol. Microbiol.">
        <title>Complete genome sequence of Corynebacterium casei LMG S-19264T (=DSM 44701T), isolated from a smear-ripened cheese.</title>
        <authorList>
            <consortium name="US DOE Joint Genome Institute (JGI-PGF)"/>
            <person name="Walter F."/>
            <person name="Albersmeier A."/>
            <person name="Kalinowski J."/>
            <person name="Ruckert C."/>
        </authorList>
    </citation>
    <scope>NUCLEOTIDE SEQUENCE</scope>
    <source>
        <strain evidence="1">NBRC 108769</strain>
    </source>
</reference>